<dbReference type="EMBL" id="QKKF02031632">
    <property type="protein sequence ID" value="RZF34407.1"/>
    <property type="molecule type" value="Genomic_DNA"/>
</dbReference>
<dbReference type="OrthoDB" id="16754at2759"/>
<comment type="caution">
    <text evidence="2">The sequence shown here is derived from an EMBL/GenBank/DDBJ whole genome shotgun (WGS) entry which is preliminary data.</text>
</comment>
<feature type="region of interest" description="Disordered" evidence="1">
    <location>
        <begin position="68"/>
        <end position="111"/>
    </location>
</feature>
<organism evidence="2 3">
    <name type="scientific">Laodelphax striatellus</name>
    <name type="common">Small brown planthopper</name>
    <name type="synonym">Delphax striatella</name>
    <dbReference type="NCBI Taxonomy" id="195883"/>
    <lineage>
        <taxon>Eukaryota</taxon>
        <taxon>Metazoa</taxon>
        <taxon>Ecdysozoa</taxon>
        <taxon>Arthropoda</taxon>
        <taxon>Hexapoda</taxon>
        <taxon>Insecta</taxon>
        <taxon>Pterygota</taxon>
        <taxon>Neoptera</taxon>
        <taxon>Paraneoptera</taxon>
        <taxon>Hemiptera</taxon>
        <taxon>Auchenorrhyncha</taxon>
        <taxon>Fulgoroidea</taxon>
        <taxon>Delphacidae</taxon>
        <taxon>Criomorphinae</taxon>
        <taxon>Laodelphax</taxon>
    </lineage>
</organism>
<dbReference type="AlphaFoldDB" id="A0A482WLI4"/>
<sequence>MQLFKVYITKKQYSELKNQSMGLISALGSVPQWRENLLKDDLPPVKSLLKRDVSRIFTVVEEDDDKETLETHNFVPQLPSKGSLAEETLRSHDSKPSTEEPSTKLALSDDPSTKLAFTDDPCSNFNSSCLITMIDFHVDHNILLIT</sequence>
<evidence type="ECO:0000313" key="2">
    <source>
        <dbReference type="EMBL" id="RZF34407.1"/>
    </source>
</evidence>
<reference evidence="2 3" key="1">
    <citation type="journal article" date="2017" name="Gigascience">
        <title>Genome sequence of the small brown planthopper, Laodelphax striatellus.</title>
        <authorList>
            <person name="Zhu J."/>
            <person name="Jiang F."/>
            <person name="Wang X."/>
            <person name="Yang P."/>
            <person name="Bao Y."/>
            <person name="Zhao W."/>
            <person name="Wang W."/>
            <person name="Lu H."/>
            <person name="Wang Q."/>
            <person name="Cui N."/>
            <person name="Li J."/>
            <person name="Chen X."/>
            <person name="Luo L."/>
            <person name="Yu J."/>
            <person name="Kang L."/>
            <person name="Cui F."/>
        </authorList>
    </citation>
    <scope>NUCLEOTIDE SEQUENCE [LARGE SCALE GENOMIC DNA]</scope>
    <source>
        <strain evidence="2">Lst14</strain>
    </source>
</reference>
<dbReference type="Proteomes" id="UP000291343">
    <property type="component" value="Unassembled WGS sequence"/>
</dbReference>
<dbReference type="InParanoid" id="A0A482WLI4"/>
<evidence type="ECO:0000256" key="1">
    <source>
        <dbReference type="SAM" id="MobiDB-lite"/>
    </source>
</evidence>
<proteinExistence type="predicted"/>
<feature type="compositionally biased region" description="Basic and acidic residues" evidence="1">
    <location>
        <begin position="87"/>
        <end position="102"/>
    </location>
</feature>
<evidence type="ECO:0000313" key="3">
    <source>
        <dbReference type="Proteomes" id="UP000291343"/>
    </source>
</evidence>
<protein>
    <submittedName>
        <fullName evidence="2">Uncharacterized protein</fullName>
    </submittedName>
</protein>
<accession>A0A482WLI4</accession>
<keyword evidence="3" id="KW-1185">Reference proteome</keyword>
<gene>
    <name evidence="2" type="ORF">LSTR_LSTR014594</name>
</gene>
<name>A0A482WLI4_LAOST</name>